<dbReference type="CDD" id="cd06171">
    <property type="entry name" value="Sigma70_r4"/>
    <property type="match status" value="1"/>
</dbReference>
<dbReference type="GO" id="GO:0006352">
    <property type="term" value="P:DNA-templated transcription initiation"/>
    <property type="evidence" value="ECO:0007669"/>
    <property type="project" value="InterPro"/>
</dbReference>
<keyword evidence="3" id="KW-0731">Sigma factor</keyword>
<dbReference type="Proteomes" id="UP000614216">
    <property type="component" value="Unassembled WGS sequence"/>
</dbReference>
<dbReference type="InterPro" id="IPR036388">
    <property type="entry name" value="WH-like_DNA-bd_sf"/>
</dbReference>
<evidence type="ECO:0000256" key="3">
    <source>
        <dbReference type="ARBA" id="ARBA00023082"/>
    </source>
</evidence>
<dbReference type="Gene3D" id="1.10.1740.10">
    <property type="match status" value="1"/>
</dbReference>
<dbReference type="Pfam" id="PF08281">
    <property type="entry name" value="Sigma70_r4_2"/>
    <property type="match status" value="1"/>
</dbReference>
<dbReference type="SUPFAM" id="SSF88659">
    <property type="entry name" value="Sigma3 and sigma4 domains of RNA polymerase sigma factors"/>
    <property type="match status" value="1"/>
</dbReference>
<dbReference type="Pfam" id="PF04542">
    <property type="entry name" value="Sigma70_r2"/>
    <property type="match status" value="1"/>
</dbReference>
<dbReference type="SUPFAM" id="SSF88946">
    <property type="entry name" value="Sigma2 domain of RNA polymerase sigma factors"/>
    <property type="match status" value="1"/>
</dbReference>
<dbReference type="InterPro" id="IPR007627">
    <property type="entry name" value="RNA_pol_sigma70_r2"/>
</dbReference>
<evidence type="ECO:0000256" key="4">
    <source>
        <dbReference type="ARBA" id="ARBA00023163"/>
    </source>
</evidence>
<dbReference type="AlphaFoldDB" id="A0A937G0X5"/>
<dbReference type="InterPro" id="IPR013324">
    <property type="entry name" value="RNA_pol_sigma_r3/r4-like"/>
</dbReference>
<dbReference type="GO" id="GO:0003677">
    <property type="term" value="F:DNA binding"/>
    <property type="evidence" value="ECO:0007669"/>
    <property type="project" value="InterPro"/>
</dbReference>
<comment type="similarity">
    <text evidence="1">Belongs to the sigma-70 factor family. ECF subfamily.</text>
</comment>
<keyword evidence="2" id="KW-0805">Transcription regulation</keyword>
<evidence type="ECO:0000256" key="1">
    <source>
        <dbReference type="ARBA" id="ARBA00010641"/>
    </source>
</evidence>
<dbReference type="InterPro" id="IPR013249">
    <property type="entry name" value="RNA_pol_sigma70_r4_t2"/>
</dbReference>
<evidence type="ECO:0000256" key="2">
    <source>
        <dbReference type="ARBA" id="ARBA00023015"/>
    </source>
</evidence>
<dbReference type="NCBIfam" id="TIGR02937">
    <property type="entry name" value="sigma70-ECF"/>
    <property type="match status" value="1"/>
</dbReference>
<keyword evidence="8" id="KW-1185">Reference proteome</keyword>
<dbReference type="InterPro" id="IPR013325">
    <property type="entry name" value="RNA_pol_sigma_r2"/>
</dbReference>
<dbReference type="RefSeq" id="WP_202857663.1">
    <property type="nucleotide sequence ID" value="NZ_JAEUGD010000058.1"/>
</dbReference>
<organism evidence="7 8">
    <name type="scientific">Fulvivirga marina</name>
    <dbReference type="NCBI Taxonomy" id="2494733"/>
    <lineage>
        <taxon>Bacteria</taxon>
        <taxon>Pseudomonadati</taxon>
        <taxon>Bacteroidota</taxon>
        <taxon>Cytophagia</taxon>
        <taxon>Cytophagales</taxon>
        <taxon>Fulvivirgaceae</taxon>
        <taxon>Fulvivirga</taxon>
    </lineage>
</organism>
<dbReference type="GO" id="GO:0016987">
    <property type="term" value="F:sigma factor activity"/>
    <property type="evidence" value="ECO:0007669"/>
    <property type="project" value="UniProtKB-KW"/>
</dbReference>
<comment type="caution">
    <text evidence="7">The sequence shown here is derived from an EMBL/GenBank/DDBJ whole genome shotgun (WGS) entry which is preliminary data.</text>
</comment>
<dbReference type="PANTHER" id="PTHR43133">
    <property type="entry name" value="RNA POLYMERASE ECF-TYPE SIGMA FACTO"/>
    <property type="match status" value="1"/>
</dbReference>
<proteinExistence type="inferred from homology"/>
<gene>
    <name evidence="7" type="ORF">JMN32_17565</name>
</gene>
<feature type="domain" description="RNA polymerase sigma factor 70 region 4 type 2" evidence="6">
    <location>
        <begin position="121"/>
        <end position="172"/>
    </location>
</feature>
<dbReference type="PANTHER" id="PTHR43133:SF46">
    <property type="entry name" value="RNA POLYMERASE SIGMA-70 FACTOR ECF SUBFAMILY"/>
    <property type="match status" value="1"/>
</dbReference>
<evidence type="ECO:0000259" key="6">
    <source>
        <dbReference type="Pfam" id="PF08281"/>
    </source>
</evidence>
<dbReference type="Gene3D" id="1.10.10.10">
    <property type="entry name" value="Winged helix-like DNA-binding domain superfamily/Winged helix DNA-binding domain"/>
    <property type="match status" value="1"/>
</dbReference>
<sequence>MKLQIHRSEEEVLIRRCRKQDGQAQKEVYYKYASKMLAICIRYIKEPDQAEDVMISAFVKVFDRIDQFKGEGSFEGWIRRIMVNESLTYIRRNKGMYLEVDIEYADREPDYNALSTHLEAEDLLNLIQQLPIGYRTVFNLYAVEGYSHKEIAEQLGISENTSKSQLSRARTLLQKQLLNAEKTSQEKIK</sequence>
<evidence type="ECO:0000259" key="5">
    <source>
        <dbReference type="Pfam" id="PF04542"/>
    </source>
</evidence>
<name>A0A937G0X5_9BACT</name>
<accession>A0A937G0X5</accession>
<protein>
    <submittedName>
        <fullName evidence="7">Sigma-70 family RNA polymerase sigma factor</fullName>
    </submittedName>
</protein>
<evidence type="ECO:0000313" key="8">
    <source>
        <dbReference type="Proteomes" id="UP000614216"/>
    </source>
</evidence>
<dbReference type="InterPro" id="IPR039425">
    <property type="entry name" value="RNA_pol_sigma-70-like"/>
</dbReference>
<evidence type="ECO:0000313" key="7">
    <source>
        <dbReference type="EMBL" id="MBL6448131.1"/>
    </source>
</evidence>
<dbReference type="InterPro" id="IPR014284">
    <property type="entry name" value="RNA_pol_sigma-70_dom"/>
</dbReference>
<feature type="domain" description="RNA polymerase sigma-70 region 2" evidence="5">
    <location>
        <begin position="31"/>
        <end position="94"/>
    </location>
</feature>
<keyword evidence="4" id="KW-0804">Transcription</keyword>
<dbReference type="EMBL" id="JAEUGD010000058">
    <property type="protein sequence ID" value="MBL6448131.1"/>
    <property type="molecule type" value="Genomic_DNA"/>
</dbReference>
<reference evidence="7" key="1">
    <citation type="submission" date="2021-01" db="EMBL/GenBank/DDBJ databases">
        <title>Fulvivirga kasyanovii gen. nov., sp nov., a novel member of the phylum Bacteroidetes isolated from seawater in a mussel farm.</title>
        <authorList>
            <person name="Zhao L.-H."/>
            <person name="Wang Z.-J."/>
        </authorList>
    </citation>
    <scope>NUCLEOTIDE SEQUENCE</scope>
    <source>
        <strain evidence="7">29W222</strain>
    </source>
</reference>